<reference evidence="1 2" key="1">
    <citation type="journal article" date="2014" name="Int. J. Syst. Evol. Microbiol.">
        <title>Complete genome sequence of Corynebacterium casei LMG S-19264T (=DSM 44701T), isolated from a smear-ripened cheese.</title>
        <authorList>
            <consortium name="US DOE Joint Genome Institute (JGI-PGF)"/>
            <person name="Walter F."/>
            <person name="Albersmeier A."/>
            <person name="Kalinowski J."/>
            <person name="Ruckert C."/>
        </authorList>
    </citation>
    <scope>NUCLEOTIDE SEQUENCE [LARGE SCALE GENOMIC DNA]</scope>
    <source>
        <strain evidence="1 2">KCTC 12866</strain>
    </source>
</reference>
<protein>
    <submittedName>
        <fullName evidence="1">Uncharacterized protein</fullName>
    </submittedName>
</protein>
<dbReference type="EMBL" id="BMXF01000001">
    <property type="protein sequence ID" value="GHB64221.1"/>
    <property type="molecule type" value="Genomic_DNA"/>
</dbReference>
<keyword evidence="2" id="KW-1185">Reference proteome</keyword>
<dbReference type="AlphaFoldDB" id="A0A8J3D866"/>
<evidence type="ECO:0000313" key="2">
    <source>
        <dbReference type="Proteomes" id="UP000598271"/>
    </source>
</evidence>
<dbReference type="Proteomes" id="UP000598271">
    <property type="component" value="Unassembled WGS sequence"/>
</dbReference>
<comment type="caution">
    <text evidence="1">The sequence shown here is derived from an EMBL/GenBank/DDBJ whole genome shotgun (WGS) entry which is preliminary data.</text>
</comment>
<evidence type="ECO:0000313" key="1">
    <source>
        <dbReference type="EMBL" id="GHB64221.1"/>
    </source>
</evidence>
<gene>
    <name evidence="1" type="ORF">GCM10007390_17630</name>
</gene>
<accession>A0A8J3D866</accession>
<proteinExistence type="predicted"/>
<organism evidence="1 2">
    <name type="scientific">Persicitalea jodogahamensis</name>
    <dbReference type="NCBI Taxonomy" id="402147"/>
    <lineage>
        <taxon>Bacteria</taxon>
        <taxon>Pseudomonadati</taxon>
        <taxon>Bacteroidota</taxon>
        <taxon>Cytophagia</taxon>
        <taxon>Cytophagales</taxon>
        <taxon>Spirosomataceae</taxon>
        <taxon>Persicitalea</taxon>
    </lineage>
</organism>
<name>A0A8J3D866_9BACT</name>
<sequence length="207" mass="24154">MDVTEEIAKRFEGEVVDACDRIFSEGVRQMRYDMEQAGVVLTEELKRSLYSERTFVTGQLEAQFRMGMRGYGRFKDMKKVIYSKFPDVDGLIDFIEGVGVEKFINNDTVTIGAKSVTLFVPGYFINSRRRVALTVERATTRLVYAFGRDRLIRNTIKRSKNPFYNVNKGNIYNDIAKYLMEKLPADMMEALKEYYEKPFFGKGDWWE</sequence>
<dbReference type="RefSeq" id="WP_189563938.1">
    <property type="nucleotide sequence ID" value="NZ_BMXF01000001.1"/>
</dbReference>